<keyword evidence="12" id="KW-0829">Tyrosine-protein kinase</keyword>
<evidence type="ECO:0000256" key="9">
    <source>
        <dbReference type="ARBA" id="ARBA00022840"/>
    </source>
</evidence>
<evidence type="ECO:0000256" key="6">
    <source>
        <dbReference type="ARBA" id="ARBA00022729"/>
    </source>
</evidence>
<dbReference type="Pfam" id="PF12810">
    <property type="entry name" value="ALK_LTK_GRD"/>
    <property type="match status" value="1"/>
</dbReference>
<keyword evidence="13" id="KW-1015">Disulfide bond</keyword>
<reference evidence="22" key="1">
    <citation type="submission" date="2016-10" db="EMBL/GenBank/DDBJ databases">
        <authorList>
            <person name="Varghese N."/>
            <person name="Submissions S."/>
        </authorList>
    </citation>
    <scope>NUCLEOTIDE SEQUENCE [LARGE SCALE GENOMIC DNA]</scope>
    <source>
        <strain evidence="22">ES.061</strain>
    </source>
</reference>
<keyword evidence="15" id="KW-0325">Glycoprotein</keyword>
<dbReference type="InterPro" id="IPR055163">
    <property type="entry name" value="ALK/LTK-like_GRD"/>
</dbReference>
<keyword evidence="7" id="KW-0547">Nucleotide-binding</keyword>
<accession>A0A1H4M906</accession>
<evidence type="ECO:0000256" key="1">
    <source>
        <dbReference type="ARBA" id="ARBA00004251"/>
    </source>
</evidence>
<evidence type="ECO:0000256" key="16">
    <source>
        <dbReference type="SAM" id="MobiDB-lite"/>
    </source>
</evidence>
<dbReference type="PANTHER" id="PTHR34819:SF3">
    <property type="entry name" value="CELL SURFACE PROTEIN"/>
    <property type="match status" value="1"/>
</dbReference>
<dbReference type="InterPro" id="IPR055354">
    <property type="entry name" value="DUF7507"/>
</dbReference>
<keyword evidence="9" id="KW-0067">ATP-binding</keyword>
<evidence type="ECO:0000256" key="17">
    <source>
        <dbReference type="SAM" id="SignalP"/>
    </source>
</evidence>
<evidence type="ECO:0000259" key="19">
    <source>
        <dbReference type="Pfam" id="PF12810"/>
    </source>
</evidence>
<dbReference type="GO" id="GO:0005886">
    <property type="term" value="C:plasma membrane"/>
    <property type="evidence" value="ECO:0007669"/>
    <property type="project" value="UniProtKB-SubCell"/>
</dbReference>
<evidence type="ECO:0000256" key="14">
    <source>
        <dbReference type="ARBA" id="ARBA00023170"/>
    </source>
</evidence>
<dbReference type="PANTHER" id="PTHR34819">
    <property type="entry name" value="LARGE CYSTEINE-RICH PERIPLASMIC PROTEIN OMCB"/>
    <property type="match status" value="1"/>
</dbReference>
<evidence type="ECO:0000256" key="5">
    <source>
        <dbReference type="ARBA" id="ARBA00022692"/>
    </source>
</evidence>
<keyword evidence="3" id="KW-1003">Cell membrane</keyword>
<dbReference type="InterPro" id="IPR001434">
    <property type="entry name" value="OmcB-like_DUF11"/>
</dbReference>
<dbReference type="GO" id="GO:0004714">
    <property type="term" value="F:transmembrane receptor protein tyrosine kinase activity"/>
    <property type="evidence" value="ECO:0007669"/>
    <property type="project" value="UniProtKB-EC"/>
</dbReference>
<dbReference type="AlphaFoldDB" id="A0A1H4M906"/>
<keyword evidence="14" id="KW-0675">Receptor</keyword>
<evidence type="ECO:0000256" key="15">
    <source>
        <dbReference type="ARBA" id="ARBA00023180"/>
    </source>
</evidence>
<evidence type="ECO:0000259" key="18">
    <source>
        <dbReference type="Pfam" id="PF01345"/>
    </source>
</evidence>
<dbReference type="Proteomes" id="UP000199064">
    <property type="component" value="Unassembled WGS sequence"/>
</dbReference>
<name>A0A1H4M906_9HYPH</name>
<dbReference type="SUPFAM" id="SSF117074">
    <property type="entry name" value="Hypothetical protein PA1324"/>
    <property type="match status" value="1"/>
</dbReference>
<sequence length="1021" mass="102648">MVGLRAVRRIARGALAWGVAVLVAPTPTPAAELACTPGPGFSHCVRITAEAADQTFAVPSGVSVLHVRLWGAGGGGAFSGGRTGLGGGGAFAGGTLPVAAGETLTVIVGEAGKTHSTVPTYGGGGAGGDDTSAGNHDGASGGGRSAIRDSGGVELITAAGGGGSAAATASNSGTAFVRSMAGAGGQDAAFSSGCSAGVAAFSGTDTGGGAGGAGARPGVDGSQFQGGAGGSAFINNTGSGGGGGGGFYGGGGGAAQYRPVTCSSAHPLNGQEGSGAGGSSHLSSRVTGGVIVNGDWEAAGNASDAHYLAGIGAGGRPYGHGGSGQVIIQWREPGSLALDKIATLNDSDGDAQIDTGETVSYRFLVTNTGPVVLSDVTVVDDLLASANITLSPAPQTLAPGASAAFTAVYQPSQSEIDRGVVTNVATATGIDPFGEEVESAADSETVPPDQTPELVFEKTASLDDVNGNGAVDAGETIRYHFLVVNTGGVTLSDVAVDDPMLAGQGVAIAPGPQILVPGQSVSFTASFAATQTVIDNGVVENTALATALNPGGQPVRSDSDSARVPSPVPRLSLSKAGEYVDADGDGATSAGDQLVYRLTAINNGGRTITGVRPEDPGPLFNGHAAEGALSAFQPTSTRLTPGASAEFSAVYTLTQRDIDNGAGIPGAVINEARVRGATGGMGVSSPLARSVMSLAAARASGIQLYKSAQQARIRRGEQAHFVIRLVNGAGSVAAGLTVLDTLPSGFRYVAGSASMDGVSVTPQVSGRTVRFENISLAGHQTVEFRLSMLALSSAGPGKHTNTASVTDAGGTPLAPNAKAVVEILVEPVFDCGDVIGKVFDDVNRNGYQDEGEPGLPGVRIATVKGWLVTTDRHGRFHVACAMLPDQRIGSNFIMKLDIRTLPTGYRVTTENPRVVRLTAGKMTKLNFGASIGRVVRLDLRDEAFEPGGTDLVRQWEQGVDQLIGVLRKEESVLRLSYVDASADADLAGARLKALKALIGKRWREEGARYALEIETRVEVGQ</sequence>
<feature type="domain" description="DUF7507" evidence="20">
    <location>
        <begin position="569"/>
        <end position="678"/>
    </location>
</feature>
<keyword evidence="8" id="KW-0418">Kinase</keyword>
<gene>
    <name evidence="21" type="ORF">SAMN05216452_3185</name>
</gene>
<keyword evidence="5" id="KW-0812">Transmembrane</keyword>
<feature type="domain" description="DUF7507" evidence="20">
    <location>
        <begin position="452"/>
        <end position="557"/>
    </location>
</feature>
<feature type="signal peptide" evidence="17">
    <location>
        <begin position="1"/>
        <end position="30"/>
    </location>
</feature>
<evidence type="ECO:0000256" key="3">
    <source>
        <dbReference type="ARBA" id="ARBA00022475"/>
    </source>
</evidence>
<organism evidence="21 22">
    <name type="scientific">Nitratireductor aquibiodomus</name>
    <dbReference type="NCBI Taxonomy" id="204799"/>
    <lineage>
        <taxon>Bacteria</taxon>
        <taxon>Pseudomonadati</taxon>
        <taxon>Pseudomonadota</taxon>
        <taxon>Alphaproteobacteria</taxon>
        <taxon>Hyphomicrobiales</taxon>
        <taxon>Phyllobacteriaceae</taxon>
        <taxon>Nitratireductor</taxon>
    </lineage>
</organism>
<dbReference type="EC" id="2.7.10.1" evidence="2"/>
<protein>
    <recommendedName>
        <fullName evidence="2">receptor protein-tyrosine kinase</fullName>
        <ecNumber evidence="2">2.7.10.1</ecNumber>
    </recommendedName>
</protein>
<evidence type="ECO:0000256" key="12">
    <source>
        <dbReference type="ARBA" id="ARBA00023137"/>
    </source>
</evidence>
<feature type="domain" description="DUF7507" evidence="20">
    <location>
        <begin position="337"/>
        <end position="439"/>
    </location>
</feature>
<feature type="chain" id="PRO_5011645082" description="receptor protein-tyrosine kinase" evidence="17">
    <location>
        <begin position="31"/>
        <end position="1021"/>
    </location>
</feature>
<evidence type="ECO:0000256" key="8">
    <source>
        <dbReference type="ARBA" id="ARBA00022777"/>
    </source>
</evidence>
<dbReference type="InterPro" id="IPR051172">
    <property type="entry name" value="Chlamydia_OmcB"/>
</dbReference>
<evidence type="ECO:0000259" key="20">
    <source>
        <dbReference type="Pfam" id="PF24346"/>
    </source>
</evidence>
<evidence type="ECO:0000256" key="2">
    <source>
        <dbReference type="ARBA" id="ARBA00011902"/>
    </source>
</evidence>
<keyword evidence="11" id="KW-0472">Membrane</keyword>
<comment type="subcellular location">
    <subcellularLocation>
        <location evidence="1">Cell membrane</location>
        <topology evidence="1">Single-pass type I membrane protein</topology>
    </subcellularLocation>
</comment>
<keyword evidence="22" id="KW-1185">Reference proteome</keyword>
<dbReference type="EMBL" id="FNSL01000001">
    <property type="protein sequence ID" value="SEB78985.1"/>
    <property type="molecule type" value="Genomic_DNA"/>
</dbReference>
<feature type="domain" description="ALK/LTK-like glycine-rich" evidence="19">
    <location>
        <begin position="67"/>
        <end position="286"/>
    </location>
</feature>
<keyword evidence="4" id="KW-0808">Transferase</keyword>
<feature type="region of interest" description="Disordered" evidence="16">
    <location>
        <begin position="117"/>
        <end position="147"/>
    </location>
</feature>
<feature type="region of interest" description="Disordered" evidence="16">
    <location>
        <begin position="549"/>
        <end position="568"/>
    </location>
</feature>
<dbReference type="InterPro" id="IPR013783">
    <property type="entry name" value="Ig-like_fold"/>
</dbReference>
<evidence type="ECO:0000256" key="11">
    <source>
        <dbReference type="ARBA" id="ARBA00023136"/>
    </source>
</evidence>
<dbReference type="InterPro" id="IPR047589">
    <property type="entry name" value="DUF11_rpt"/>
</dbReference>
<evidence type="ECO:0000313" key="22">
    <source>
        <dbReference type="Proteomes" id="UP000199064"/>
    </source>
</evidence>
<evidence type="ECO:0000256" key="10">
    <source>
        <dbReference type="ARBA" id="ARBA00022989"/>
    </source>
</evidence>
<proteinExistence type="predicted"/>
<dbReference type="NCBIfam" id="TIGR01451">
    <property type="entry name" value="B_ant_repeat"/>
    <property type="match status" value="2"/>
</dbReference>
<dbReference type="Gene3D" id="2.60.40.10">
    <property type="entry name" value="Immunoglobulins"/>
    <property type="match status" value="2"/>
</dbReference>
<dbReference type="Pfam" id="PF24346">
    <property type="entry name" value="DUF7507"/>
    <property type="match status" value="3"/>
</dbReference>
<evidence type="ECO:0000256" key="7">
    <source>
        <dbReference type="ARBA" id="ARBA00022741"/>
    </source>
</evidence>
<evidence type="ECO:0000256" key="13">
    <source>
        <dbReference type="ARBA" id="ARBA00023157"/>
    </source>
</evidence>
<evidence type="ECO:0000256" key="4">
    <source>
        <dbReference type="ARBA" id="ARBA00022679"/>
    </source>
</evidence>
<feature type="domain" description="DUF11" evidence="18">
    <location>
        <begin position="702"/>
        <end position="809"/>
    </location>
</feature>
<keyword evidence="10" id="KW-1133">Transmembrane helix</keyword>
<dbReference type="GO" id="GO:0005524">
    <property type="term" value="F:ATP binding"/>
    <property type="evidence" value="ECO:0007669"/>
    <property type="project" value="UniProtKB-KW"/>
</dbReference>
<dbReference type="Pfam" id="PF01345">
    <property type="entry name" value="DUF11"/>
    <property type="match status" value="1"/>
</dbReference>
<keyword evidence="6 17" id="KW-0732">Signal</keyword>
<evidence type="ECO:0000313" key="21">
    <source>
        <dbReference type="EMBL" id="SEB78985.1"/>
    </source>
</evidence>